<evidence type="ECO:0000313" key="2">
    <source>
        <dbReference type="Proteomes" id="UP000198243"/>
    </source>
</evidence>
<dbReference type="PANTHER" id="PTHR35332:SF2">
    <property type="entry name" value="REGULATION OF ENOLASE PROTEIN 1"/>
    <property type="match status" value="1"/>
</dbReference>
<organism evidence="1 2">
    <name type="scientific">Micromonospora coriariae</name>
    <dbReference type="NCBI Taxonomy" id="285665"/>
    <lineage>
        <taxon>Bacteria</taxon>
        <taxon>Bacillati</taxon>
        <taxon>Actinomycetota</taxon>
        <taxon>Actinomycetes</taxon>
        <taxon>Micromonosporales</taxon>
        <taxon>Micromonosporaceae</taxon>
        <taxon>Micromonospora</taxon>
    </lineage>
</organism>
<evidence type="ECO:0000313" key="1">
    <source>
        <dbReference type="EMBL" id="SCE95132.1"/>
    </source>
</evidence>
<dbReference type="PANTHER" id="PTHR35332">
    <property type="entry name" value="REGULATION OF ENOLASE PROTEIN 1"/>
    <property type="match status" value="1"/>
</dbReference>
<dbReference type="InterPro" id="IPR009784">
    <property type="entry name" value="DUF1349"/>
</dbReference>
<evidence type="ECO:0008006" key="3">
    <source>
        <dbReference type="Google" id="ProtNLM"/>
    </source>
</evidence>
<reference evidence="2" key="1">
    <citation type="submission" date="2016-06" db="EMBL/GenBank/DDBJ databases">
        <authorList>
            <person name="Varghese N."/>
            <person name="Submissions Spin"/>
        </authorList>
    </citation>
    <scope>NUCLEOTIDE SEQUENCE [LARGE SCALE GENOMIC DNA]</scope>
    <source>
        <strain evidence="2">DSM 44875</strain>
    </source>
</reference>
<dbReference type="Proteomes" id="UP000198243">
    <property type="component" value="Chromosome I"/>
</dbReference>
<name>A0A1C4WG08_9ACTN</name>
<dbReference type="InterPro" id="IPR013320">
    <property type="entry name" value="ConA-like_dom_sf"/>
</dbReference>
<sequence>MDHRGKPPRRAAESERSLPAGTVPVMEIDLVPPSEPLDWARGGWLYPPVRAEEGPAGELVVEPAAESDLWRRTSYGFVHDNGPALLAPLPVGSAMEVSFRLDLTGQFDQAGALVRVDERTWTKAGVEVSDGELQLGAVVTREFSDWSVAPVPEWAGREVTVRVSRAGDALTVRARVDDEPWRLVRLAPLDPAAEAMAGPFCCAPVRAGLTVVFTGWRQGPADTALHPEH</sequence>
<keyword evidence="2" id="KW-1185">Reference proteome</keyword>
<dbReference type="Gene3D" id="2.60.120.200">
    <property type="match status" value="1"/>
</dbReference>
<accession>A0A1C4WG08</accession>
<dbReference type="EMBL" id="LT607412">
    <property type="protein sequence ID" value="SCE95132.1"/>
    <property type="molecule type" value="Genomic_DNA"/>
</dbReference>
<protein>
    <recommendedName>
        <fullName evidence="3">DUF1349 domain-containing protein</fullName>
    </recommendedName>
</protein>
<dbReference type="AlphaFoldDB" id="A0A1C4WG08"/>
<dbReference type="SUPFAM" id="SSF49899">
    <property type="entry name" value="Concanavalin A-like lectins/glucanases"/>
    <property type="match status" value="1"/>
</dbReference>
<proteinExistence type="predicted"/>
<gene>
    <name evidence="1" type="ORF">GA0070607_3588</name>
</gene>
<dbReference type="Pfam" id="PF07081">
    <property type="entry name" value="DUF1349"/>
    <property type="match status" value="1"/>
</dbReference>